<dbReference type="AlphaFoldDB" id="A0A444FBE1"/>
<protein>
    <submittedName>
        <fullName evidence="1">Uncharacterized protein</fullName>
    </submittedName>
</protein>
<accession>A0A444FBE1</accession>
<dbReference type="Proteomes" id="UP000287651">
    <property type="component" value="Unassembled WGS sequence"/>
</dbReference>
<comment type="caution">
    <text evidence="1">The sequence shown here is derived from an EMBL/GenBank/DDBJ whole genome shotgun (WGS) entry which is preliminary data.</text>
</comment>
<evidence type="ECO:0000313" key="1">
    <source>
        <dbReference type="EMBL" id="RRT67798.1"/>
    </source>
</evidence>
<dbReference type="SUPFAM" id="SSF143081">
    <property type="entry name" value="BB1717-like"/>
    <property type="match status" value="1"/>
</dbReference>
<reference evidence="1 2" key="1">
    <citation type="journal article" date="2014" name="Agronomy (Basel)">
        <title>A Draft Genome Sequence for Ensete ventricosum, the Drought-Tolerant Tree Against Hunger.</title>
        <authorList>
            <person name="Harrison J."/>
            <person name="Moore K.A."/>
            <person name="Paszkiewicz K."/>
            <person name="Jones T."/>
            <person name="Grant M."/>
            <person name="Ambacheew D."/>
            <person name="Muzemil S."/>
            <person name="Studholme D.J."/>
        </authorList>
    </citation>
    <scope>NUCLEOTIDE SEQUENCE [LARGE SCALE GENOMIC DNA]</scope>
</reference>
<proteinExistence type="predicted"/>
<organism evidence="1 2">
    <name type="scientific">Ensete ventricosum</name>
    <name type="common">Abyssinian banana</name>
    <name type="synonym">Musa ensete</name>
    <dbReference type="NCBI Taxonomy" id="4639"/>
    <lineage>
        <taxon>Eukaryota</taxon>
        <taxon>Viridiplantae</taxon>
        <taxon>Streptophyta</taxon>
        <taxon>Embryophyta</taxon>
        <taxon>Tracheophyta</taxon>
        <taxon>Spermatophyta</taxon>
        <taxon>Magnoliopsida</taxon>
        <taxon>Liliopsida</taxon>
        <taxon>Zingiberales</taxon>
        <taxon>Musaceae</taxon>
        <taxon>Ensete</taxon>
    </lineage>
</organism>
<sequence length="197" mass="21837">MVLAETESTHPSFGRVTSVVHRMPVILRNEGSVYVWLNKAISEVETILRPYEDADLIQLRSADRNPISKFFAKKTDDKDQMEVKPGKSLKESPKKEIFDIAAELSMSSEESPPGDHFDGLKEDPEFNTHANAHESDRFSLFKNPSVELEICGTKRGSGDVAPDSGLTSEVSKPKKKALPVKNAGDKQASLLSYFEKA</sequence>
<name>A0A444FBE1_ENSVE</name>
<evidence type="ECO:0000313" key="2">
    <source>
        <dbReference type="Proteomes" id="UP000287651"/>
    </source>
</evidence>
<gene>
    <name evidence="1" type="ORF">B296_00019689</name>
</gene>
<dbReference type="EMBL" id="AMZH03004907">
    <property type="protein sequence ID" value="RRT67798.1"/>
    <property type="molecule type" value="Genomic_DNA"/>
</dbReference>
<dbReference type="InterPro" id="IPR036590">
    <property type="entry name" value="SRAP-like"/>
</dbReference>